<evidence type="ECO:0000256" key="6">
    <source>
        <dbReference type="ARBA" id="ARBA00022840"/>
    </source>
</evidence>
<dbReference type="SUPFAM" id="SSF48403">
    <property type="entry name" value="Ankyrin repeat"/>
    <property type="match status" value="1"/>
</dbReference>
<keyword evidence="7" id="KW-0040">ANK repeat</keyword>
<dbReference type="InterPro" id="IPR017441">
    <property type="entry name" value="Protein_kinase_ATP_BS"/>
</dbReference>
<dbReference type="PANTHER" id="PTHR44329:SF288">
    <property type="entry name" value="MITOGEN-ACTIVATED PROTEIN KINASE KINASE KINASE 20"/>
    <property type="match status" value="1"/>
</dbReference>
<evidence type="ECO:0000256" key="2">
    <source>
        <dbReference type="ARBA" id="ARBA00022527"/>
    </source>
</evidence>
<dbReference type="SMART" id="SM00248">
    <property type="entry name" value="ANK"/>
    <property type="match status" value="4"/>
</dbReference>
<dbReference type="Pfam" id="PF00023">
    <property type="entry name" value="Ank"/>
    <property type="match status" value="1"/>
</dbReference>
<dbReference type="PROSITE" id="PS50297">
    <property type="entry name" value="ANK_REP_REGION"/>
    <property type="match status" value="3"/>
</dbReference>
<evidence type="ECO:0000256" key="1">
    <source>
        <dbReference type="ARBA" id="ARBA00005843"/>
    </source>
</evidence>
<dbReference type="Pfam" id="PF12796">
    <property type="entry name" value="Ank_2"/>
    <property type="match status" value="1"/>
</dbReference>
<dbReference type="Gene3D" id="1.25.40.20">
    <property type="entry name" value="Ankyrin repeat-containing domain"/>
    <property type="match status" value="1"/>
</dbReference>
<evidence type="ECO:0000256" key="5">
    <source>
        <dbReference type="ARBA" id="ARBA00022777"/>
    </source>
</evidence>
<dbReference type="VEuPathDB" id="FungiDB:AeMF1_012881"/>
<feature type="repeat" description="ANK" evidence="7">
    <location>
        <begin position="36"/>
        <end position="68"/>
    </location>
</feature>
<organism evidence="10 11">
    <name type="scientific">Aphanomyces euteiches</name>
    <dbReference type="NCBI Taxonomy" id="100861"/>
    <lineage>
        <taxon>Eukaryota</taxon>
        <taxon>Sar</taxon>
        <taxon>Stramenopiles</taxon>
        <taxon>Oomycota</taxon>
        <taxon>Saprolegniomycetes</taxon>
        <taxon>Saprolegniales</taxon>
        <taxon>Verrucalvaceae</taxon>
        <taxon>Aphanomyces</taxon>
    </lineage>
</organism>
<dbReference type="InterPro" id="IPR051681">
    <property type="entry name" value="Ser/Thr_Kinases-Pseudokinases"/>
</dbReference>
<dbReference type="GO" id="GO:0004674">
    <property type="term" value="F:protein serine/threonine kinase activity"/>
    <property type="evidence" value="ECO:0007669"/>
    <property type="project" value="UniProtKB-KW"/>
</dbReference>
<accession>A0A6G0WAJ6</accession>
<evidence type="ECO:0000259" key="9">
    <source>
        <dbReference type="PROSITE" id="PS50011"/>
    </source>
</evidence>
<dbReference type="EMBL" id="VJMJ01000311">
    <property type="protein sequence ID" value="KAF0723286.1"/>
    <property type="molecule type" value="Genomic_DNA"/>
</dbReference>
<evidence type="ECO:0000313" key="10">
    <source>
        <dbReference type="EMBL" id="KAF0723286.1"/>
    </source>
</evidence>
<dbReference type="PROSITE" id="PS50088">
    <property type="entry name" value="ANK_REPEAT"/>
    <property type="match status" value="4"/>
</dbReference>
<dbReference type="PROSITE" id="PS00107">
    <property type="entry name" value="PROTEIN_KINASE_ATP"/>
    <property type="match status" value="1"/>
</dbReference>
<dbReference type="PROSITE" id="PS00108">
    <property type="entry name" value="PROTEIN_KINASE_ST"/>
    <property type="match status" value="1"/>
</dbReference>
<dbReference type="InterPro" id="IPR008271">
    <property type="entry name" value="Ser/Thr_kinase_AS"/>
</dbReference>
<feature type="repeat" description="ANK" evidence="7">
    <location>
        <begin position="69"/>
        <end position="101"/>
    </location>
</feature>
<evidence type="ECO:0000256" key="3">
    <source>
        <dbReference type="ARBA" id="ARBA00022679"/>
    </source>
</evidence>
<dbReference type="AlphaFoldDB" id="A0A6G0WAJ6"/>
<dbReference type="InterPro" id="IPR036770">
    <property type="entry name" value="Ankyrin_rpt-contain_sf"/>
</dbReference>
<comment type="similarity">
    <text evidence="1">Belongs to the protein kinase superfamily. TKL Ser/Thr protein kinase family.</text>
</comment>
<feature type="repeat" description="ANK" evidence="7">
    <location>
        <begin position="3"/>
        <end position="35"/>
    </location>
</feature>
<dbReference type="PROSITE" id="PS50011">
    <property type="entry name" value="PROTEIN_KINASE_DOM"/>
    <property type="match status" value="1"/>
</dbReference>
<dbReference type="Gene3D" id="3.30.200.20">
    <property type="entry name" value="Phosphorylase Kinase, domain 1"/>
    <property type="match status" value="1"/>
</dbReference>
<dbReference type="GO" id="GO:0005524">
    <property type="term" value="F:ATP binding"/>
    <property type="evidence" value="ECO:0007669"/>
    <property type="project" value="UniProtKB-UniRule"/>
</dbReference>
<dbReference type="InterPro" id="IPR002110">
    <property type="entry name" value="Ankyrin_rpt"/>
</dbReference>
<dbReference type="Proteomes" id="UP000481153">
    <property type="component" value="Unassembled WGS sequence"/>
</dbReference>
<feature type="domain" description="Protein kinase" evidence="9">
    <location>
        <begin position="403"/>
        <end position="662"/>
    </location>
</feature>
<protein>
    <recommendedName>
        <fullName evidence="9">Protein kinase domain-containing protein</fullName>
    </recommendedName>
</protein>
<feature type="repeat" description="ANK" evidence="7">
    <location>
        <begin position="102"/>
        <end position="134"/>
    </location>
</feature>
<dbReference type="Pfam" id="PF07714">
    <property type="entry name" value="PK_Tyr_Ser-Thr"/>
    <property type="match status" value="1"/>
</dbReference>
<dbReference type="PANTHER" id="PTHR44329">
    <property type="entry name" value="SERINE/THREONINE-PROTEIN KINASE TNNI3K-RELATED"/>
    <property type="match status" value="1"/>
</dbReference>
<dbReference type="SUPFAM" id="SSF56112">
    <property type="entry name" value="Protein kinase-like (PK-like)"/>
    <property type="match status" value="1"/>
</dbReference>
<name>A0A6G0WAJ6_9STRA</name>
<keyword evidence="6 8" id="KW-0067">ATP-binding</keyword>
<keyword evidence="4 8" id="KW-0547">Nucleotide-binding</keyword>
<dbReference type="InterPro" id="IPR000719">
    <property type="entry name" value="Prot_kinase_dom"/>
</dbReference>
<reference evidence="10 11" key="1">
    <citation type="submission" date="2019-07" db="EMBL/GenBank/DDBJ databases">
        <title>Genomics analysis of Aphanomyces spp. identifies a new class of oomycete effector associated with host adaptation.</title>
        <authorList>
            <person name="Gaulin E."/>
        </authorList>
    </citation>
    <scope>NUCLEOTIDE SEQUENCE [LARGE SCALE GENOMIC DNA]</scope>
    <source>
        <strain evidence="10 11">ATCC 201684</strain>
    </source>
</reference>
<dbReference type="InterPro" id="IPR001245">
    <property type="entry name" value="Ser-Thr/Tyr_kinase_cat_dom"/>
</dbReference>
<evidence type="ECO:0000256" key="4">
    <source>
        <dbReference type="ARBA" id="ARBA00022741"/>
    </source>
</evidence>
<evidence type="ECO:0000256" key="8">
    <source>
        <dbReference type="PROSITE-ProRule" id="PRU10141"/>
    </source>
</evidence>
<evidence type="ECO:0000313" key="11">
    <source>
        <dbReference type="Proteomes" id="UP000481153"/>
    </source>
</evidence>
<comment type="caution">
    <text evidence="10">The sequence shown here is derived from an EMBL/GenBank/DDBJ whole genome shotgun (WGS) entry which is preliminary data.</text>
</comment>
<dbReference type="Gene3D" id="1.10.510.10">
    <property type="entry name" value="Transferase(Phosphotransferase) domain 1"/>
    <property type="match status" value="1"/>
</dbReference>
<dbReference type="InterPro" id="IPR011009">
    <property type="entry name" value="Kinase-like_dom_sf"/>
</dbReference>
<keyword evidence="2" id="KW-0723">Serine/threonine-protein kinase</keyword>
<proteinExistence type="inferred from homology"/>
<sequence>MSQTDKELWYAARRGDLRRVRSLLASGANADYQNKLGKTPLIEAAWKGNFDVVKDLLAHGAAVDQADWNGYTPLHWASSYGNLDVVNELLAHGATVDPINKNDETPLHQAASKGEVDIVERLLDGDANRLLENKDGKTPRDLGNDDVKALFDTYQPKTKLYSIHEATDVIRQAIADIHATSDTLAIGSAILNLSLKAQVLRQRVLATALLVEAAMRQNMRQESVDPSPALSSVLQDIQLCFETKLVTTQSWKMTFSVQMVDELRGKMDNLDARLAKAAKFNVCYQVHGTIDDLRHAPGKMMDKMDSIDEHLALITAMSKHRQTDSLFEFAIQVQRGLENYHRHVEMGNIQRNVDFEAQVEVGKSKIWRLINLMGHAEPMSTEQYAQSIQSWMLSSDDVQFDPNDMETALGRGGFATVFKGSYYGQDVAVKRFDQIVQTDSVALEKMIAKEIDGWKDISHEPYILTLVGVCTKSPVPLLVSELCETNVRRHIRHWPSALLPLVYQFACGLASLHRANMIHRDLKGDNVLVTFHHTVAIADFGLSRSVKSLENTNTNVKRAGTLNWMSPEQYFMPRSVTSKSDVWSFGMTLWEILCDDTPLRICSEDEFRNEIYQREDDRPEKPQHLKPALEPLWTLITKCWRLKPEARPSAEEIVEYLKQEFGSQLASL</sequence>
<gene>
    <name evidence="10" type="ORF">Ae201684_017769</name>
</gene>
<keyword evidence="11" id="KW-1185">Reference proteome</keyword>
<evidence type="ECO:0000256" key="7">
    <source>
        <dbReference type="PROSITE-ProRule" id="PRU00023"/>
    </source>
</evidence>
<keyword evidence="5" id="KW-0418">Kinase</keyword>
<feature type="binding site" evidence="8">
    <location>
        <position position="430"/>
    </location>
    <ligand>
        <name>ATP</name>
        <dbReference type="ChEBI" id="CHEBI:30616"/>
    </ligand>
</feature>
<keyword evidence="3" id="KW-0808">Transferase</keyword>
<dbReference type="SMART" id="SM00220">
    <property type="entry name" value="S_TKc"/>
    <property type="match status" value="1"/>
</dbReference>